<keyword evidence="4" id="KW-1185">Reference proteome</keyword>
<dbReference type="GO" id="GO:0005856">
    <property type="term" value="C:cytoskeleton"/>
    <property type="evidence" value="ECO:0007669"/>
    <property type="project" value="TreeGrafter"/>
</dbReference>
<name>A0A9W6BLH0_9CHLO</name>
<evidence type="ECO:0000313" key="4">
    <source>
        <dbReference type="Proteomes" id="UP001165080"/>
    </source>
</evidence>
<accession>A0A9W6BLH0</accession>
<feature type="region of interest" description="Disordered" evidence="2">
    <location>
        <begin position="58"/>
        <end position="121"/>
    </location>
</feature>
<dbReference type="EMBL" id="BRXU01000009">
    <property type="protein sequence ID" value="GLC54279.1"/>
    <property type="molecule type" value="Genomic_DNA"/>
</dbReference>
<reference evidence="3 4" key="1">
    <citation type="journal article" date="2023" name="Commun. Biol.">
        <title>Reorganization of the ancestral sex-determining regions during the evolution of trioecy in Pleodorina starrii.</title>
        <authorList>
            <person name="Takahashi K."/>
            <person name="Suzuki S."/>
            <person name="Kawai-Toyooka H."/>
            <person name="Yamamoto K."/>
            <person name="Hamaji T."/>
            <person name="Ootsuki R."/>
            <person name="Yamaguchi H."/>
            <person name="Kawachi M."/>
            <person name="Higashiyama T."/>
            <person name="Nozaki H."/>
        </authorList>
    </citation>
    <scope>NUCLEOTIDE SEQUENCE [LARGE SCALE GENOMIC DNA]</scope>
    <source>
        <strain evidence="3 4">NIES-4479</strain>
    </source>
</reference>
<feature type="compositionally biased region" description="Basic and acidic residues" evidence="2">
    <location>
        <begin position="58"/>
        <end position="73"/>
    </location>
</feature>
<protein>
    <submittedName>
        <fullName evidence="3">Uncharacterized protein</fullName>
    </submittedName>
</protein>
<dbReference type="AlphaFoldDB" id="A0A9W6BLH0"/>
<sequence length="287" mass="31995">MHKMTGSRARSTRKAGCSRCSLAGCCDCCPNWCFICNVAKCRVHRPSKWQDDALNTQYKRDYPPKQSDVEKRVPAPPPMASMPFYGTTTQRADYTPKKGRAQSARPADKDIPYSPLDDTTTYNVQFPPKRAELEVPPVPIYPHKTAPFVGASTYDSDYVPKKVRPWTADPPLPPPVVRLDSATEYRDEFYRKPLLPGSPRASQPLLPSSHVPTITTYAADYAPKAFEARERTHCCDDETHPASHIWMKSLCRERPWTTCTSCVGGACRPAGGGVPVRRPGGPMRRQG</sequence>
<dbReference type="PANTHER" id="PTHR31516:SF17">
    <property type="entry name" value="STABILIZER OF AXONEMAL MICROTUBULES 2"/>
    <property type="match status" value="1"/>
</dbReference>
<proteinExistence type="inferred from homology"/>
<gene>
    <name evidence="3" type="primary">PLEST001750</name>
    <name evidence="3" type="ORF">PLESTB_000842900</name>
</gene>
<dbReference type="OrthoDB" id="365640at2759"/>
<dbReference type="Proteomes" id="UP001165080">
    <property type="component" value="Unassembled WGS sequence"/>
</dbReference>
<comment type="similarity">
    <text evidence="1">Belongs to the FAM154 family.</text>
</comment>
<evidence type="ECO:0000256" key="1">
    <source>
        <dbReference type="ARBA" id="ARBA00008738"/>
    </source>
</evidence>
<dbReference type="GO" id="GO:0008017">
    <property type="term" value="F:microtubule binding"/>
    <property type="evidence" value="ECO:0007669"/>
    <property type="project" value="InterPro"/>
</dbReference>
<comment type="caution">
    <text evidence="3">The sequence shown here is derived from an EMBL/GenBank/DDBJ whole genome shotgun (WGS) entry which is preliminary data.</text>
</comment>
<dbReference type="InterPro" id="IPR033336">
    <property type="entry name" value="SAXO1/2"/>
</dbReference>
<evidence type="ECO:0000256" key="2">
    <source>
        <dbReference type="SAM" id="MobiDB-lite"/>
    </source>
</evidence>
<organism evidence="3 4">
    <name type="scientific">Pleodorina starrii</name>
    <dbReference type="NCBI Taxonomy" id="330485"/>
    <lineage>
        <taxon>Eukaryota</taxon>
        <taxon>Viridiplantae</taxon>
        <taxon>Chlorophyta</taxon>
        <taxon>core chlorophytes</taxon>
        <taxon>Chlorophyceae</taxon>
        <taxon>CS clade</taxon>
        <taxon>Chlamydomonadales</taxon>
        <taxon>Volvocaceae</taxon>
        <taxon>Pleodorina</taxon>
    </lineage>
</organism>
<evidence type="ECO:0000313" key="3">
    <source>
        <dbReference type="EMBL" id="GLC54279.1"/>
    </source>
</evidence>
<dbReference type="PANTHER" id="PTHR31516">
    <property type="entry name" value="STABILIZER OF AXONEMAL MICROTUBULES 2"/>
    <property type="match status" value="1"/>
</dbReference>